<protein>
    <submittedName>
        <fullName evidence="2">Acetyltransferase (GNAT) family protein</fullName>
    </submittedName>
</protein>
<dbReference type="EMBL" id="VFQC01000003">
    <property type="protein sequence ID" value="TQN27621.1"/>
    <property type="molecule type" value="Genomic_DNA"/>
</dbReference>
<organism evidence="2 3">
    <name type="scientific">Haloactinospora alba</name>
    <dbReference type="NCBI Taxonomy" id="405555"/>
    <lineage>
        <taxon>Bacteria</taxon>
        <taxon>Bacillati</taxon>
        <taxon>Actinomycetota</taxon>
        <taxon>Actinomycetes</taxon>
        <taxon>Streptosporangiales</taxon>
        <taxon>Nocardiopsidaceae</taxon>
        <taxon>Haloactinospora</taxon>
    </lineage>
</organism>
<dbReference type="Pfam" id="PF00583">
    <property type="entry name" value="Acetyltransf_1"/>
    <property type="match status" value="1"/>
</dbReference>
<dbReference type="InterPro" id="IPR016181">
    <property type="entry name" value="Acyl_CoA_acyltransferase"/>
</dbReference>
<proteinExistence type="predicted"/>
<dbReference type="PROSITE" id="PS51186">
    <property type="entry name" value="GNAT"/>
    <property type="match status" value="1"/>
</dbReference>
<sequence>MSCAICGETQDHVPCPRSGCVNSAAPATEAEPLLVRVMELTDLPTAVAMHKTQLPTGFFVELGERFLSRYYRTFLTSPAAVALVADVGGETAGYLVGCTDESAHRRHVLQLERWNLTMIGVSSLLARPALTAHFVRTRAQRYLRQLRHAGAAPSPDPAPTETSVRTGMLNHIAVDTQYRGAGIGATLVRSFVEIARTHGTGRLQLYTARDKEKTQRFYERLGWTGHEPLTDVDGRQWVPFSLELS</sequence>
<dbReference type="GO" id="GO:0016747">
    <property type="term" value="F:acyltransferase activity, transferring groups other than amino-acyl groups"/>
    <property type="evidence" value="ECO:0007669"/>
    <property type="project" value="InterPro"/>
</dbReference>
<keyword evidence="3" id="KW-1185">Reference proteome</keyword>
<gene>
    <name evidence="2" type="ORF">FHX37_4345</name>
</gene>
<reference evidence="2 3" key="1">
    <citation type="submission" date="2019-06" db="EMBL/GenBank/DDBJ databases">
        <title>Sequencing the genomes of 1000 actinobacteria strains.</title>
        <authorList>
            <person name="Klenk H.-P."/>
        </authorList>
    </citation>
    <scope>NUCLEOTIDE SEQUENCE [LARGE SCALE GENOMIC DNA]</scope>
    <source>
        <strain evidence="2 3">DSM 45015</strain>
    </source>
</reference>
<dbReference type="Gene3D" id="3.40.630.30">
    <property type="match status" value="1"/>
</dbReference>
<evidence type="ECO:0000313" key="2">
    <source>
        <dbReference type="EMBL" id="TQN27621.1"/>
    </source>
</evidence>
<dbReference type="AlphaFoldDB" id="A0A543N713"/>
<dbReference type="CDD" id="cd04301">
    <property type="entry name" value="NAT_SF"/>
    <property type="match status" value="1"/>
</dbReference>
<feature type="domain" description="N-acetyltransferase" evidence="1">
    <location>
        <begin position="33"/>
        <end position="245"/>
    </location>
</feature>
<comment type="caution">
    <text evidence="2">The sequence shown here is derived from an EMBL/GenBank/DDBJ whole genome shotgun (WGS) entry which is preliminary data.</text>
</comment>
<keyword evidence="2" id="KW-0808">Transferase</keyword>
<dbReference type="Proteomes" id="UP000317422">
    <property type="component" value="Unassembled WGS sequence"/>
</dbReference>
<dbReference type="InterPro" id="IPR000182">
    <property type="entry name" value="GNAT_dom"/>
</dbReference>
<dbReference type="SUPFAM" id="SSF55729">
    <property type="entry name" value="Acyl-CoA N-acyltransferases (Nat)"/>
    <property type="match status" value="1"/>
</dbReference>
<accession>A0A543N713</accession>
<evidence type="ECO:0000313" key="3">
    <source>
        <dbReference type="Proteomes" id="UP000317422"/>
    </source>
</evidence>
<name>A0A543N713_9ACTN</name>
<evidence type="ECO:0000259" key="1">
    <source>
        <dbReference type="PROSITE" id="PS51186"/>
    </source>
</evidence>
<dbReference type="InterPro" id="IPR050276">
    <property type="entry name" value="MshD_Acetyltransferase"/>
</dbReference>
<dbReference type="PANTHER" id="PTHR43617">
    <property type="entry name" value="L-AMINO ACID N-ACETYLTRANSFERASE"/>
    <property type="match status" value="1"/>
</dbReference>